<feature type="transmembrane region" description="Helical" evidence="1">
    <location>
        <begin position="75"/>
        <end position="95"/>
    </location>
</feature>
<keyword evidence="1" id="KW-1133">Transmembrane helix</keyword>
<dbReference type="AlphaFoldDB" id="A0A844KED3"/>
<dbReference type="InterPro" id="IPR002656">
    <property type="entry name" value="Acyl_transf_3_dom"/>
</dbReference>
<evidence type="ECO:0000313" key="3">
    <source>
        <dbReference type="EMBL" id="MTR76160.1"/>
    </source>
</evidence>
<gene>
    <name evidence="3" type="ORF">GMD21_05610</name>
</gene>
<feature type="transmembrane region" description="Helical" evidence="1">
    <location>
        <begin position="115"/>
        <end position="134"/>
    </location>
</feature>
<comment type="caution">
    <text evidence="3">The sequence shown here is derived from an EMBL/GenBank/DDBJ whole genome shotgun (WGS) entry which is preliminary data.</text>
</comment>
<feature type="transmembrane region" description="Helical" evidence="1">
    <location>
        <begin position="250"/>
        <end position="272"/>
    </location>
</feature>
<sequence>MKTYITYLLASVFDILFLSCYTSEHIGIRTFILRILNFSGAGYSWYVEMYIGLFLIIPFLNLIYNGLKDKKQKQLLVATMLFLTTIPSLLNIWGIDGPIKAIFFPTESTRILQIIPDYWQFLWPLTYYYIGCYLKEYGAKLSSGKSLLLFMGFLTIFGFFNFGRNYNNVFFGASYYEWYGFEPLILSVLTFICILNLDTSKITERTILYKCFTKISELSLGIYLVSSVFDTIIYSKLNAYVPSVPGRLEYYVLVVPIVFLLSFITSYILHVIQSTLTRYVQKRYRYISNH</sequence>
<dbReference type="EMBL" id="WNAF01000002">
    <property type="protein sequence ID" value="MTR76160.1"/>
    <property type="molecule type" value="Genomic_DNA"/>
</dbReference>
<keyword evidence="3" id="KW-0012">Acyltransferase</keyword>
<dbReference type="RefSeq" id="WP_020435764.1">
    <property type="nucleotide sequence ID" value="NZ_JAJBOB010000008.1"/>
</dbReference>
<protein>
    <submittedName>
        <fullName evidence="3">Acyltransferase family protein</fullName>
    </submittedName>
</protein>
<feature type="transmembrane region" description="Helical" evidence="1">
    <location>
        <begin position="218"/>
        <end position="235"/>
    </location>
</feature>
<organism evidence="3 4">
    <name type="scientific">Mediterraneibacter faecis</name>
    <dbReference type="NCBI Taxonomy" id="592978"/>
    <lineage>
        <taxon>Bacteria</taxon>
        <taxon>Bacillati</taxon>
        <taxon>Bacillota</taxon>
        <taxon>Clostridia</taxon>
        <taxon>Lachnospirales</taxon>
        <taxon>Lachnospiraceae</taxon>
        <taxon>Mediterraneibacter</taxon>
    </lineage>
</organism>
<feature type="transmembrane region" description="Helical" evidence="1">
    <location>
        <begin position="146"/>
        <end position="166"/>
    </location>
</feature>
<dbReference type="Pfam" id="PF01757">
    <property type="entry name" value="Acyl_transf_3"/>
    <property type="match status" value="1"/>
</dbReference>
<name>A0A844KED3_9FIRM</name>
<proteinExistence type="predicted"/>
<evidence type="ECO:0000313" key="4">
    <source>
        <dbReference type="Proteomes" id="UP000448177"/>
    </source>
</evidence>
<keyword evidence="1" id="KW-0812">Transmembrane</keyword>
<feature type="transmembrane region" description="Helical" evidence="1">
    <location>
        <begin position="178"/>
        <end position="197"/>
    </location>
</feature>
<keyword evidence="3" id="KW-0808">Transferase</keyword>
<accession>A0A844KED3</accession>
<reference evidence="3 4" key="1">
    <citation type="journal article" date="2019" name="Nat. Med.">
        <title>A library of human gut bacterial isolates paired with longitudinal multiomics data enables mechanistic microbiome research.</title>
        <authorList>
            <person name="Poyet M."/>
            <person name="Groussin M."/>
            <person name="Gibbons S.M."/>
            <person name="Avila-Pacheco J."/>
            <person name="Jiang X."/>
            <person name="Kearney S.M."/>
            <person name="Perrotta A.R."/>
            <person name="Berdy B."/>
            <person name="Zhao S."/>
            <person name="Lieberman T.D."/>
            <person name="Swanson P.K."/>
            <person name="Smith M."/>
            <person name="Roesemann S."/>
            <person name="Alexander J.E."/>
            <person name="Rich S.A."/>
            <person name="Livny J."/>
            <person name="Vlamakis H."/>
            <person name="Clish C."/>
            <person name="Bullock K."/>
            <person name="Deik A."/>
            <person name="Scott J."/>
            <person name="Pierce K.A."/>
            <person name="Xavier R.J."/>
            <person name="Alm E.J."/>
        </authorList>
    </citation>
    <scope>NUCLEOTIDE SEQUENCE [LARGE SCALE GENOMIC DNA]</scope>
    <source>
        <strain evidence="3 4">BIOML-A1</strain>
    </source>
</reference>
<keyword evidence="1" id="KW-0472">Membrane</keyword>
<dbReference type="Proteomes" id="UP000448177">
    <property type="component" value="Unassembled WGS sequence"/>
</dbReference>
<feature type="domain" description="Acyltransferase 3" evidence="2">
    <location>
        <begin position="4"/>
        <end position="267"/>
    </location>
</feature>
<keyword evidence="4" id="KW-1185">Reference proteome</keyword>
<evidence type="ECO:0000259" key="2">
    <source>
        <dbReference type="Pfam" id="PF01757"/>
    </source>
</evidence>
<feature type="transmembrane region" description="Helical" evidence="1">
    <location>
        <begin position="43"/>
        <end position="63"/>
    </location>
</feature>
<feature type="transmembrane region" description="Helical" evidence="1">
    <location>
        <begin position="7"/>
        <end position="28"/>
    </location>
</feature>
<evidence type="ECO:0000256" key="1">
    <source>
        <dbReference type="SAM" id="Phobius"/>
    </source>
</evidence>
<dbReference type="GO" id="GO:0016747">
    <property type="term" value="F:acyltransferase activity, transferring groups other than amino-acyl groups"/>
    <property type="evidence" value="ECO:0007669"/>
    <property type="project" value="InterPro"/>
</dbReference>